<dbReference type="STRING" id="81985.R0F9A8"/>
<dbReference type="EMBL" id="KB870811">
    <property type="protein sequence ID" value="EOA18522.1"/>
    <property type="molecule type" value="Genomic_DNA"/>
</dbReference>
<gene>
    <name evidence="2" type="ORF">CARUB_v10007075mg</name>
</gene>
<dbReference type="Pfam" id="PF00646">
    <property type="entry name" value="F-box"/>
    <property type="match status" value="1"/>
</dbReference>
<proteinExistence type="predicted"/>
<dbReference type="KEGG" id="crb:17880204"/>
<name>R0F9A8_9BRAS</name>
<accession>R0F9A8</accession>
<sequence>MENKHNPNCHECLRGDASSCWSDLPQDLLISVLERLGFTDFQRAKSVCSSWYAASRNVLSKNNQIPWLILFPEDNNNNSSSCTLFNPEEKHKLYKTDDLGVKFPKSVCIATYGSWLLMQDPRYNLYLLNLFTHERIDLPPVESQLGTIKVERVLDNWFLASDDHYTSKVKGITMRSPVIWIDEKTKDYVVLWGLWNCSVVYAKKGDTSWNQVPEISSCLHMVYKDHKLYFSSSKNIFTIFDFSGEIPQQTFQCVMQLFRFVLGHRRRSARPSNEWFVDETKLVVTVAGDVFKVQRMIRPRSGIISFRVYKVYSSLGIPKYEPVDSLGDEAMLLDLGVTVLVNEVDGLHRNSIYFSGSHGKKKKDIFIFNLETRKMKSLQKLDCSSVQLSRARWFLPSFTPT</sequence>
<dbReference type="OrthoDB" id="642536at2759"/>
<dbReference type="InterPro" id="IPR050942">
    <property type="entry name" value="F-box_BR-signaling"/>
</dbReference>
<dbReference type="PANTHER" id="PTHR44259:SF26">
    <property type="entry name" value="F-BOX FAMILY PROTEIN-LIKE PROTEIN"/>
    <property type="match status" value="1"/>
</dbReference>
<dbReference type="SUPFAM" id="SSF81383">
    <property type="entry name" value="F-box domain"/>
    <property type="match status" value="1"/>
</dbReference>
<dbReference type="AlphaFoldDB" id="R0F9A8"/>
<dbReference type="PANTHER" id="PTHR44259">
    <property type="entry name" value="OS07G0183000 PROTEIN-RELATED"/>
    <property type="match status" value="1"/>
</dbReference>
<dbReference type="Gene3D" id="1.20.1280.50">
    <property type="match status" value="1"/>
</dbReference>
<evidence type="ECO:0000313" key="2">
    <source>
        <dbReference type="EMBL" id="EOA18522.1"/>
    </source>
</evidence>
<feature type="domain" description="F-box" evidence="1">
    <location>
        <begin position="24"/>
        <end position="64"/>
    </location>
</feature>
<dbReference type="InterPro" id="IPR036047">
    <property type="entry name" value="F-box-like_dom_sf"/>
</dbReference>
<protein>
    <recommendedName>
        <fullName evidence="1">F-box domain-containing protein</fullName>
    </recommendedName>
</protein>
<dbReference type="Pfam" id="PF03478">
    <property type="entry name" value="Beta-prop_KIB1-4"/>
    <property type="match status" value="1"/>
</dbReference>
<dbReference type="Proteomes" id="UP000029121">
    <property type="component" value="Unassembled WGS sequence"/>
</dbReference>
<dbReference type="InterPro" id="IPR001810">
    <property type="entry name" value="F-box_dom"/>
</dbReference>
<evidence type="ECO:0000313" key="3">
    <source>
        <dbReference type="Proteomes" id="UP000029121"/>
    </source>
</evidence>
<reference evidence="3" key="1">
    <citation type="journal article" date="2013" name="Nat. Genet.">
        <title>The Capsella rubella genome and the genomic consequences of rapid mating system evolution.</title>
        <authorList>
            <person name="Slotte T."/>
            <person name="Hazzouri K.M."/>
            <person name="Agren J.A."/>
            <person name="Koenig D."/>
            <person name="Maumus F."/>
            <person name="Guo Y.L."/>
            <person name="Steige K."/>
            <person name="Platts A.E."/>
            <person name="Escobar J.S."/>
            <person name="Newman L.K."/>
            <person name="Wang W."/>
            <person name="Mandakova T."/>
            <person name="Vello E."/>
            <person name="Smith L.M."/>
            <person name="Henz S.R."/>
            <person name="Steffen J."/>
            <person name="Takuno S."/>
            <person name="Brandvain Y."/>
            <person name="Coop G."/>
            <person name="Andolfatto P."/>
            <person name="Hu T.T."/>
            <person name="Blanchette M."/>
            <person name="Clark R.M."/>
            <person name="Quesneville H."/>
            <person name="Nordborg M."/>
            <person name="Gaut B.S."/>
            <person name="Lysak M.A."/>
            <person name="Jenkins J."/>
            <person name="Grimwood J."/>
            <person name="Chapman J."/>
            <person name="Prochnik S."/>
            <person name="Shu S."/>
            <person name="Rokhsar D."/>
            <person name="Schmutz J."/>
            <person name="Weigel D."/>
            <person name="Wright S.I."/>
        </authorList>
    </citation>
    <scope>NUCLEOTIDE SEQUENCE [LARGE SCALE GENOMIC DNA]</scope>
    <source>
        <strain evidence="3">cv. Monte Gargano</strain>
    </source>
</reference>
<dbReference type="eggNOG" id="ENOG502RRNT">
    <property type="taxonomic scope" value="Eukaryota"/>
</dbReference>
<dbReference type="InterPro" id="IPR005174">
    <property type="entry name" value="KIB1-4_b-propeller"/>
</dbReference>
<organism evidence="2 3">
    <name type="scientific">Capsella rubella</name>
    <dbReference type="NCBI Taxonomy" id="81985"/>
    <lineage>
        <taxon>Eukaryota</taxon>
        <taxon>Viridiplantae</taxon>
        <taxon>Streptophyta</taxon>
        <taxon>Embryophyta</taxon>
        <taxon>Tracheophyta</taxon>
        <taxon>Spermatophyta</taxon>
        <taxon>Magnoliopsida</taxon>
        <taxon>eudicotyledons</taxon>
        <taxon>Gunneridae</taxon>
        <taxon>Pentapetalae</taxon>
        <taxon>rosids</taxon>
        <taxon>malvids</taxon>
        <taxon>Brassicales</taxon>
        <taxon>Brassicaceae</taxon>
        <taxon>Camelineae</taxon>
        <taxon>Capsella</taxon>
    </lineage>
</organism>
<keyword evidence="3" id="KW-1185">Reference proteome</keyword>
<dbReference type="SMART" id="SM00256">
    <property type="entry name" value="FBOX"/>
    <property type="match status" value="1"/>
</dbReference>
<evidence type="ECO:0000259" key="1">
    <source>
        <dbReference type="SMART" id="SM00256"/>
    </source>
</evidence>